<dbReference type="CDD" id="cd01832">
    <property type="entry name" value="SGNH_hydrolase_like_1"/>
    <property type="match status" value="1"/>
</dbReference>
<sequence length="202" mass="21777">MHRLLALGDSYTIGESVAADDRWVEQWAAAMTAAGHAIERPVRVIAQTGWTADELAVEIARQMPLGQWDLVTLMVGVNNQYRGRPVAEYRGQFDALLETAIGLAGGRADHVQVLSIPDWGQTPFGAASGRDLTALAGEIDAFNAVARDVCDRHAVAFLDITGLTRAHSRDPAMHAADGLHPSAAMHRLWAEALLCTGKFGRL</sequence>
<accession>A0A917CK75</accession>
<dbReference type="Gene3D" id="3.40.50.1110">
    <property type="entry name" value="SGNH hydrolase"/>
    <property type="match status" value="1"/>
</dbReference>
<dbReference type="Proteomes" id="UP000632858">
    <property type="component" value="Unassembled WGS sequence"/>
</dbReference>
<protein>
    <submittedName>
        <fullName evidence="2">Lysophospholipase</fullName>
    </submittedName>
</protein>
<proteinExistence type="predicted"/>
<dbReference type="InterPro" id="IPR013830">
    <property type="entry name" value="SGNH_hydro"/>
</dbReference>
<comment type="caution">
    <text evidence="2">The sequence shown here is derived from an EMBL/GenBank/DDBJ whole genome shotgun (WGS) entry which is preliminary data.</text>
</comment>
<dbReference type="InterPro" id="IPR036514">
    <property type="entry name" value="SGNH_hydro_sf"/>
</dbReference>
<dbReference type="RefSeq" id="WP_188448240.1">
    <property type="nucleotide sequence ID" value="NZ_BMFO01000002.1"/>
</dbReference>
<dbReference type="EMBL" id="BMFO01000002">
    <property type="protein sequence ID" value="GGF89281.1"/>
    <property type="molecule type" value="Genomic_DNA"/>
</dbReference>
<keyword evidence="3" id="KW-1185">Reference proteome</keyword>
<dbReference type="Pfam" id="PF13472">
    <property type="entry name" value="Lipase_GDSL_2"/>
    <property type="match status" value="1"/>
</dbReference>
<dbReference type="GO" id="GO:0016788">
    <property type="term" value="F:hydrolase activity, acting on ester bonds"/>
    <property type="evidence" value="ECO:0007669"/>
    <property type="project" value="UniProtKB-ARBA"/>
</dbReference>
<reference evidence="2" key="1">
    <citation type="journal article" date="2014" name="Int. J. Syst. Evol. Microbiol.">
        <title>Complete genome sequence of Corynebacterium casei LMG S-19264T (=DSM 44701T), isolated from a smear-ripened cheese.</title>
        <authorList>
            <consortium name="US DOE Joint Genome Institute (JGI-PGF)"/>
            <person name="Walter F."/>
            <person name="Albersmeier A."/>
            <person name="Kalinowski J."/>
            <person name="Ruckert C."/>
        </authorList>
    </citation>
    <scope>NUCLEOTIDE SEQUENCE</scope>
    <source>
        <strain evidence="2">CGMCC 1.12726</strain>
    </source>
</reference>
<evidence type="ECO:0000259" key="1">
    <source>
        <dbReference type="Pfam" id="PF13472"/>
    </source>
</evidence>
<organism evidence="2 3">
    <name type="scientific">Arenimonas maotaiensis</name>
    <dbReference type="NCBI Taxonomy" id="1446479"/>
    <lineage>
        <taxon>Bacteria</taxon>
        <taxon>Pseudomonadati</taxon>
        <taxon>Pseudomonadota</taxon>
        <taxon>Gammaproteobacteria</taxon>
        <taxon>Lysobacterales</taxon>
        <taxon>Lysobacteraceae</taxon>
        <taxon>Arenimonas</taxon>
    </lineage>
</organism>
<gene>
    <name evidence="2" type="ORF">GCM10010960_08940</name>
</gene>
<evidence type="ECO:0000313" key="2">
    <source>
        <dbReference type="EMBL" id="GGF89281.1"/>
    </source>
</evidence>
<dbReference type="AlphaFoldDB" id="A0A917CK75"/>
<feature type="domain" description="SGNH hydrolase-type esterase" evidence="1">
    <location>
        <begin position="6"/>
        <end position="188"/>
    </location>
</feature>
<evidence type="ECO:0000313" key="3">
    <source>
        <dbReference type="Proteomes" id="UP000632858"/>
    </source>
</evidence>
<dbReference type="SUPFAM" id="SSF52266">
    <property type="entry name" value="SGNH hydrolase"/>
    <property type="match status" value="1"/>
</dbReference>
<reference evidence="2" key="2">
    <citation type="submission" date="2020-09" db="EMBL/GenBank/DDBJ databases">
        <authorList>
            <person name="Sun Q."/>
            <person name="Zhou Y."/>
        </authorList>
    </citation>
    <scope>NUCLEOTIDE SEQUENCE</scope>
    <source>
        <strain evidence="2">CGMCC 1.12726</strain>
    </source>
</reference>
<name>A0A917CK75_9GAMM</name>